<proteinExistence type="predicted"/>
<evidence type="ECO:0000313" key="2">
    <source>
        <dbReference type="EMBL" id="ANZ39104.1"/>
    </source>
</evidence>
<sequence>MSAGGQGVARSSQPDGTVTTTSVLRAVGRLAGSRVERTQVAFSTSIRTIPTSNEPRRVMSVDATSVTTSSSPSSRTEGAASRHSYGRGSPEFTASRHLITSR</sequence>
<reference evidence="2 3" key="1">
    <citation type="submission" date="2016-07" db="EMBL/GenBank/DDBJ databases">
        <title>Complete genome sequence of the Lentzea guizhouensis DHS C013.</title>
        <authorList>
            <person name="Cao C."/>
        </authorList>
    </citation>
    <scope>NUCLEOTIDE SEQUENCE [LARGE SCALE GENOMIC DNA]</scope>
    <source>
        <strain evidence="2 3">DHS C013</strain>
    </source>
</reference>
<dbReference type="Proteomes" id="UP000093053">
    <property type="component" value="Chromosome"/>
</dbReference>
<evidence type="ECO:0000256" key="1">
    <source>
        <dbReference type="SAM" id="MobiDB-lite"/>
    </source>
</evidence>
<gene>
    <name evidence="2" type="ORF">BBK82_26550</name>
</gene>
<accession>A0A1B2HN04</accession>
<organism evidence="2 3">
    <name type="scientific">Lentzea guizhouensis</name>
    <dbReference type="NCBI Taxonomy" id="1586287"/>
    <lineage>
        <taxon>Bacteria</taxon>
        <taxon>Bacillati</taxon>
        <taxon>Actinomycetota</taxon>
        <taxon>Actinomycetes</taxon>
        <taxon>Pseudonocardiales</taxon>
        <taxon>Pseudonocardiaceae</taxon>
        <taxon>Lentzea</taxon>
    </lineage>
</organism>
<name>A0A1B2HN04_9PSEU</name>
<feature type="compositionally biased region" description="Low complexity" evidence="1">
    <location>
        <begin position="60"/>
        <end position="81"/>
    </location>
</feature>
<keyword evidence="3" id="KW-1185">Reference proteome</keyword>
<feature type="region of interest" description="Disordered" evidence="1">
    <location>
        <begin position="53"/>
        <end position="102"/>
    </location>
</feature>
<evidence type="ECO:0000313" key="3">
    <source>
        <dbReference type="Proteomes" id="UP000093053"/>
    </source>
</evidence>
<dbReference type="EMBL" id="CP016793">
    <property type="protein sequence ID" value="ANZ39104.1"/>
    <property type="molecule type" value="Genomic_DNA"/>
</dbReference>
<feature type="region of interest" description="Disordered" evidence="1">
    <location>
        <begin position="1"/>
        <end position="20"/>
    </location>
</feature>
<feature type="compositionally biased region" description="Polar residues" evidence="1">
    <location>
        <begin position="9"/>
        <end position="20"/>
    </location>
</feature>
<protein>
    <submittedName>
        <fullName evidence="2">Uncharacterized protein</fullName>
    </submittedName>
</protein>
<dbReference type="KEGG" id="led:BBK82_26550"/>
<dbReference type="AlphaFoldDB" id="A0A1B2HN04"/>